<protein>
    <recommendedName>
        <fullName evidence="3">DUF3703 domain-containing protein</fullName>
    </recommendedName>
</protein>
<dbReference type="InterPro" id="IPR022172">
    <property type="entry name" value="DUF3703"/>
</dbReference>
<reference evidence="1 2" key="1">
    <citation type="submission" date="2020-10" db="EMBL/GenBank/DDBJ databases">
        <title>Sequencing the genomes of 1000 actinobacteria strains.</title>
        <authorList>
            <person name="Klenk H.-P."/>
        </authorList>
    </citation>
    <scope>NUCLEOTIDE SEQUENCE [LARGE SCALE GENOMIC DNA]</scope>
    <source>
        <strain evidence="1 2">DSM 43748</strain>
    </source>
</reference>
<evidence type="ECO:0000313" key="1">
    <source>
        <dbReference type="EMBL" id="MBE1565159.1"/>
    </source>
</evidence>
<keyword evidence="2" id="KW-1185">Reference proteome</keyword>
<evidence type="ECO:0000313" key="2">
    <source>
        <dbReference type="Proteomes" id="UP000661607"/>
    </source>
</evidence>
<gene>
    <name evidence="1" type="ORF">H4W81_007938</name>
</gene>
<comment type="caution">
    <text evidence="1">The sequence shown here is derived from an EMBL/GenBank/DDBJ whole genome shotgun (WGS) entry which is preliminary data.</text>
</comment>
<sequence>MIGRRMPARVRAAYKSEMAAARATADPEARWRHLERAHIISQPWPWPHTRHHIAMFALAVAQPPPRTSSTPCPDPPAVQSARKVRCPFLHHAA</sequence>
<dbReference type="EMBL" id="JADBEF010000001">
    <property type="protein sequence ID" value="MBE1565159.1"/>
    <property type="molecule type" value="Genomic_DNA"/>
</dbReference>
<name>A0ABR9KSZ9_9ACTN</name>
<dbReference type="RefSeq" id="WP_225959004.1">
    <property type="nucleotide sequence ID" value="NZ_BAAASY010000018.1"/>
</dbReference>
<proteinExistence type="predicted"/>
<evidence type="ECO:0008006" key="3">
    <source>
        <dbReference type="Google" id="ProtNLM"/>
    </source>
</evidence>
<dbReference type="Pfam" id="PF12487">
    <property type="entry name" value="DUF3703"/>
    <property type="match status" value="1"/>
</dbReference>
<organism evidence="1 2">
    <name type="scientific">Nonomuraea africana</name>
    <dbReference type="NCBI Taxonomy" id="46171"/>
    <lineage>
        <taxon>Bacteria</taxon>
        <taxon>Bacillati</taxon>
        <taxon>Actinomycetota</taxon>
        <taxon>Actinomycetes</taxon>
        <taxon>Streptosporangiales</taxon>
        <taxon>Streptosporangiaceae</taxon>
        <taxon>Nonomuraea</taxon>
    </lineage>
</organism>
<accession>A0ABR9KSZ9</accession>
<dbReference type="Proteomes" id="UP000661607">
    <property type="component" value="Unassembled WGS sequence"/>
</dbReference>